<evidence type="ECO:0000313" key="11">
    <source>
        <dbReference type="RefSeq" id="XP_022083591.1"/>
    </source>
</evidence>
<dbReference type="GO" id="GO:0005783">
    <property type="term" value="C:endoplasmic reticulum"/>
    <property type="evidence" value="ECO:0007669"/>
    <property type="project" value="TreeGrafter"/>
</dbReference>
<sequence length="334" mass="37886">MASSGDRQDGGSSGNQQRFHGTLEEVLRFAVENTPTGEGGTQGTEYTVMDPERREFLNKVFAEMNKDETREMISLVETLKQKLDSEKEDDEEIVEDALENLRDLCDTIDNAQDFHKIGGTQLLPRLMDHPRSEVRWRAFDLIANLVQNVPFNQEVLLEMGGVEKLLVSVDKDSSERSRVKALYALSCLVRDNEACQKVFAENDGFSVLMRAMQSKVEKLQIKSAFMLQALFQTGVGFKDTLYNMGMVQQLIGLLQTDHTPTHEHFMSALLNLITDHKDCISDCQQPELGFKEFLTARQEFLKGKPEFQEEYSHSQQVMSICFSGNHNNSSALDR</sequence>
<evidence type="ECO:0000313" key="12">
    <source>
        <dbReference type="RefSeq" id="XP_022083592.1"/>
    </source>
</evidence>
<accession>A0A8B7XUA6</accession>
<dbReference type="OrthoDB" id="10250458at2759"/>
<feature type="domain" description="Nucleotide exchange factor Fes1" evidence="8">
    <location>
        <begin position="23"/>
        <end position="113"/>
    </location>
</feature>
<dbReference type="GO" id="GO:0000774">
    <property type="term" value="F:adenyl-nucleotide exchange factor activity"/>
    <property type="evidence" value="ECO:0007669"/>
    <property type="project" value="TreeGrafter"/>
</dbReference>
<dbReference type="GeneID" id="110975418"/>
<reference evidence="10 11" key="1">
    <citation type="submission" date="2025-04" db="UniProtKB">
        <authorList>
            <consortium name="RefSeq"/>
        </authorList>
    </citation>
    <scope>IDENTIFICATION</scope>
</reference>
<gene>
    <name evidence="10 11 12" type="primary">LOC110975418</name>
</gene>
<comment type="subunit">
    <text evidence="3">Interacts with the ATP-binding domain of HSPA1A. Detected in a ternary complex containing STUB1, HSPA1A and HSPBP1. Interacts with PGLYRP1; this interaction blocks the cytotoxic activity of the PGLYRP1-HSPA1A complex.</text>
</comment>
<dbReference type="InterPro" id="IPR050693">
    <property type="entry name" value="Hsp70_NEF-Inhibitors"/>
</dbReference>
<evidence type="ECO:0000256" key="7">
    <source>
        <dbReference type="SAM" id="MobiDB-lite"/>
    </source>
</evidence>
<feature type="region of interest" description="Disordered" evidence="7">
    <location>
        <begin position="1"/>
        <end position="22"/>
    </location>
</feature>
<dbReference type="Pfam" id="PF08609">
    <property type="entry name" value="Fes1"/>
    <property type="match status" value="1"/>
</dbReference>
<organism evidence="9 10">
    <name type="scientific">Acanthaster planci</name>
    <name type="common">Crown-of-thorns starfish</name>
    <dbReference type="NCBI Taxonomy" id="133434"/>
    <lineage>
        <taxon>Eukaryota</taxon>
        <taxon>Metazoa</taxon>
        <taxon>Echinodermata</taxon>
        <taxon>Eleutherozoa</taxon>
        <taxon>Asterozoa</taxon>
        <taxon>Asteroidea</taxon>
        <taxon>Valvatacea</taxon>
        <taxon>Valvatida</taxon>
        <taxon>Acanthasteridae</taxon>
        <taxon>Acanthaster</taxon>
    </lineage>
</organism>
<evidence type="ECO:0000256" key="5">
    <source>
        <dbReference type="ARBA" id="ARBA00075420"/>
    </source>
</evidence>
<proteinExistence type="predicted"/>
<dbReference type="PANTHER" id="PTHR19316">
    <property type="entry name" value="PROTEIN FOLDING REGULATOR"/>
    <property type="match status" value="1"/>
</dbReference>
<evidence type="ECO:0000259" key="8">
    <source>
        <dbReference type="Pfam" id="PF08609"/>
    </source>
</evidence>
<evidence type="ECO:0000313" key="9">
    <source>
        <dbReference type="Proteomes" id="UP000694845"/>
    </source>
</evidence>
<dbReference type="InterPro" id="IPR016024">
    <property type="entry name" value="ARM-type_fold"/>
</dbReference>
<name>A0A8B7XUA6_ACAPL</name>
<protein>
    <recommendedName>
        <fullName evidence="4">Hsp70-binding protein 1</fullName>
    </recommendedName>
    <alternativeName>
        <fullName evidence="5">Heat shock protein-binding protein 1</fullName>
    </alternativeName>
    <alternativeName>
        <fullName evidence="6">Hsp70-interacting protein 1</fullName>
    </alternativeName>
</protein>
<evidence type="ECO:0000256" key="3">
    <source>
        <dbReference type="ARBA" id="ARBA00064806"/>
    </source>
</evidence>
<dbReference type="KEGG" id="aplc:110975418"/>
<evidence type="ECO:0000256" key="4">
    <source>
        <dbReference type="ARBA" id="ARBA00069271"/>
    </source>
</evidence>
<keyword evidence="9" id="KW-1185">Reference proteome</keyword>
<dbReference type="AlphaFoldDB" id="A0A8B7XUA6"/>
<dbReference type="InterPro" id="IPR011989">
    <property type="entry name" value="ARM-like"/>
</dbReference>
<dbReference type="RefSeq" id="XP_022083592.1">
    <property type="nucleotide sequence ID" value="XM_022227900.1"/>
</dbReference>
<keyword evidence="1" id="KW-0597">Phosphoprotein</keyword>
<dbReference type="RefSeq" id="XP_022083590.1">
    <property type="nucleotide sequence ID" value="XM_022227898.1"/>
</dbReference>
<dbReference type="OMA" id="FHCESEK"/>
<dbReference type="Proteomes" id="UP000694845">
    <property type="component" value="Unplaced"/>
</dbReference>
<dbReference type="RefSeq" id="XP_022083591.1">
    <property type="nucleotide sequence ID" value="XM_022227899.1"/>
</dbReference>
<evidence type="ECO:0000256" key="1">
    <source>
        <dbReference type="ARBA" id="ARBA00022553"/>
    </source>
</evidence>
<dbReference type="Gene3D" id="1.25.10.10">
    <property type="entry name" value="Leucine-rich Repeat Variant"/>
    <property type="match status" value="1"/>
</dbReference>
<evidence type="ECO:0000256" key="2">
    <source>
        <dbReference type="ARBA" id="ARBA00022737"/>
    </source>
</evidence>
<dbReference type="SUPFAM" id="SSF48371">
    <property type="entry name" value="ARM repeat"/>
    <property type="match status" value="1"/>
</dbReference>
<evidence type="ECO:0000256" key="6">
    <source>
        <dbReference type="ARBA" id="ARBA00081319"/>
    </source>
</evidence>
<dbReference type="FunFam" id="1.25.10.10:FF:000178">
    <property type="entry name" value="hsp70-binding protein 1 isoform X1"/>
    <property type="match status" value="1"/>
</dbReference>
<dbReference type="PANTHER" id="PTHR19316:SF18">
    <property type="entry name" value="HSP70-BINDING PROTEIN 1"/>
    <property type="match status" value="1"/>
</dbReference>
<dbReference type="InterPro" id="IPR013918">
    <property type="entry name" value="Nucleotide_exch_fac_Fes1"/>
</dbReference>
<evidence type="ECO:0000313" key="10">
    <source>
        <dbReference type="RefSeq" id="XP_022083590.1"/>
    </source>
</evidence>
<keyword evidence="2" id="KW-0677">Repeat</keyword>
<dbReference type="CTD" id="23640"/>